<dbReference type="InterPro" id="IPR018060">
    <property type="entry name" value="HTH_AraC"/>
</dbReference>
<evidence type="ECO:0000256" key="3">
    <source>
        <dbReference type="ARBA" id="ARBA00022553"/>
    </source>
</evidence>
<dbReference type="InterPro" id="IPR009057">
    <property type="entry name" value="Homeodomain-like_sf"/>
</dbReference>
<evidence type="ECO:0000256" key="8">
    <source>
        <dbReference type="PROSITE-ProRule" id="PRU00169"/>
    </source>
</evidence>
<dbReference type="SUPFAM" id="SSF52172">
    <property type="entry name" value="CheY-like"/>
    <property type="match status" value="1"/>
</dbReference>
<feature type="modified residue" description="4-aspartylphosphate" evidence="8">
    <location>
        <position position="66"/>
    </location>
</feature>
<dbReference type="SMART" id="SM00448">
    <property type="entry name" value="REC"/>
    <property type="match status" value="1"/>
</dbReference>
<keyword evidence="5" id="KW-0805">Transcription regulation</keyword>
<evidence type="ECO:0000256" key="1">
    <source>
        <dbReference type="ARBA" id="ARBA00004496"/>
    </source>
</evidence>
<keyword evidence="7" id="KW-0804">Transcription</keyword>
<keyword evidence="4" id="KW-0902">Two-component regulatory system</keyword>
<sequence length="527" mass="59983">MRAKMTATNGYKTKMLIVDDEPVICEGLRLTIDWESLGVEVVGVAYDGEEALQLMREHGAYIVLTDIRMEEMDGLQLTERLKREFPRVRVVMISGYEHFEYARQAMRLGVTDYLLKPVDVDELVQVVKGIVAELGEAEPSSNGDEEALWLSAVLRSSPSAEPPAPPQSMNAESFRMIVSQLSDFAALYSGMPEDEYRDIQRKWLALIQGKLTARDIRSVAVFDHRNVLYTLAMSDHHLEEEPASRLLEETMEAWTGAGKLYCAVSASFTRLEQTASASAEARELLQWHDLTDRAALLPEDRLLLSKDRPKSDYDCKAILDRLVSFLFKQDAAQVAALVHEMFASLAAERRLLPEAVQIYDELLALLRQRLRQSGLTDLEHGRHSPIDLHANNSYAAIEAIAVEEMRQLIRLIDLNGLDKSHWIIEKAKQYMTGNYDQDLKASEVAGWLKITPGYFSLLFKQSTGKSFKEYLNEFRIDHAKHLLATTHDKVFEIAERVGYKEYKYFVSVFKSYTGITPKEYRAFKANR</sequence>
<comment type="subcellular location">
    <subcellularLocation>
        <location evidence="1">Cytoplasm</location>
    </subcellularLocation>
</comment>
<dbReference type="Gene3D" id="3.40.50.2300">
    <property type="match status" value="1"/>
</dbReference>
<dbReference type="PANTHER" id="PTHR42713">
    <property type="entry name" value="HISTIDINE KINASE-RELATED"/>
    <property type="match status" value="1"/>
</dbReference>
<dbReference type="InterPro" id="IPR011006">
    <property type="entry name" value="CheY-like_superfamily"/>
</dbReference>
<dbReference type="PROSITE" id="PS01124">
    <property type="entry name" value="HTH_ARAC_FAMILY_2"/>
    <property type="match status" value="1"/>
</dbReference>
<organism evidence="11 12">
    <name type="scientific">Cohnella hashimotonis</name>
    <dbReference type="NCBI Taxonomy" id="2826895"/>
    <lineage>
        <taxon>Bacteria</taxon>
        <taxon>Bacillati</taxon>
        <taxon>Bacillota</taxon>
        <taxon>Bacilli</taxon>
        <taxon>Bacillales</taxon>
        <taxon>Paenibacillaceae</taxon>
        <taxon>Cohnella</taxon>
    </lineage>
</organism>
<evidence type="ECO:0000256" key="6">
    <source>
        <dbReference type="ARBA" id="ARBA00023125"/>
    </source>
</evidence>
<keyword evidence="3 8" id="KW-0597">Phosphoprotein</keyword>
<keyword evidence="12" id="KW-1185">Reference proteome</keyword>
<dbReference type="PROSITE" id="PS00041">
    <property type="entry name" value="HTH_ARAC_FAMILY_1"/>
    <property type="match status" value="1"/>
</dbReference>
<evidence type="ECO:0000313" key="11">
    <source>
        <dbReference type="EMBL" id="MDI4644992.1"/>
    </source>
</evidence>
<evidence type="ECO:0000256" key="4">
    <source>
        <dbReference type="ARBA" id="ARBA00023012"/>
    </source>
</evidence>
<dbReference type="RefSeq" id="WP_282907954.1">
    <property type="nucleotide sequence ID" value="NZ_JAGRPV010000001.1"/>
</dbReference>
<dbReference type="PROSITE" id="PS50110">
    <property type="entry name" value="RESPONSE_REGULATORY"/>
    <property type="match status" value="1"/>
</dbReference>
<dbReference type="InterPro" id="IPR018062">
    <property type="entry name" value="HTH_AraC-typ_CS"/>
</dbReference>
<dbReference type="Proteomes" id="UP001161691">
    <property type="component" value="Unassembled WGS sequence"/>
</dbReference>
<keyword evidence="6" id="KW-0238">DNA-binding</keyword>
<feature type="domain" description="HTH araC/xylS-type" evidence="9">
    <location>
        <begin position="425"/>
        <end position="523"/>
    </location>
</feature>
<dbReference type="SUPFAM" id="SSF46689">
    <property type="entry name" value="Homeodomain-like"/>
    <property type="match status" value="2"/>
</dbReference>
<reference evidence="11" key="1">
    <citation type="submission" date="2023-04" db="EMBL/GenBank/DDBJ databases">
        <title>Comparative genomic analysis of Cohnella hashimotonis sp. nov., isolated from the International Space Station.</title>
        <authorList>
            <person name="Venkateswaran K."/>
            <person name="Simpson A."/>
        </authorList>
    </citation>
    <scope>NUCLEOTIDE SEQUENCE</scope>
    <source>
        <strain evidence="11">F6_2S_P_1</strain>
    </source>
</reference>
<dbReference type="EMBL" id="JAGRPV010000001">
    <property type="protein sequence ID" value="MDI4644992.1"/>
    <property type="molecule type" value="Genomic_DNA"/>
</dbReference>
<comment type="caution">
    <text evidence="11">The sequence shown here is derived from an EMBL/GenBank/DDBJ whole genome shotgun (WGS) entry which is preliminary data.</text>
</comment>
<evidence type="ECO:0000313" key="12">
    <source>
        <dbReference type="Proteomes" id="UP001161691"/>
    </source>
</evidence>
<dbReference type="Pfam" id="PF12833">
    <property type="entry name" value="HTH_18"/>
    <property type="match status" value="1"/>
</dbReference>
<dbReference type="Gene3D" id="1.10.10.60">
    <property type="entry name" value="Homeodomain-like"/>
    <property type="match status" value="2"/>
</dbReference>
<accession>A0ABT6TDV2</accession>
<feature type="domain" description="Response regulatory" evidence="10">
    <location>
        <begin position="14"/>
        <end position="131"/>
    </location>
</feature>
<name>A0ABT6TDV2_9BACL</name>
<evidence type="ECO:0000256" key="7">
    <source>
        <dbReference type="ARBA" id="ARBA00023163"/>
    </source>
</evidence>
<dbReference type="CDD" id="cd17536">
    <property type="entry name" value="REC_YesN-like"/>
    <property type="match status" value="1"/>
</dbReference>
<protein>
    <submittedName>
        <fullName evidence="11">Response regulator</fullName>
    </submittedName>
</protein>
<dbReference type="InterPro" id="IPR001789">
    <property type="entry name" value="Sig_transdc_resp-reg_receiver"/>
</dbReference>
<dbReference type="PANTHER" id="PTHR42713:SF3">
    <property type="entry name" value="TRANSCRIPTIONAL REGULATORY PROTEIN HPTR"/>
    <property type="match status" value="1"/>
</dbReference>
<dbReference type="InterPro" id="IPR051552">
    <property type="entry name" value="HptR"/>
</dbReference>
<evidence type="ECO:0000256" key="2">
    <source>
        <dbReference type="ARBA" id="ARBA00022490"/>
    </source>
</evidence>
<keyword evidence="2" id="KW-0963">Cytoplasm</keyword>
<gene>
    <name evidence="11" type="ORF">KB449_08480</name>
</gene>
<evidence type="ECO:0000259" key="10">
    <source>
        <dbReference type="PROSITE" id="PS50110"/>
    </source>
</evidence>
<dbReference type="SMART" id="SM00342">
    <property type="entry name" value="HTH_ARAC"/>
    <property type="match status" value="1"/>
</dbReference>
<dbReference type="PRINTS" id="PR00032">
    <property type="entry name" value="HTHARAC"/>
</dbReference>
<proteinExistence type="predicted"/>
<dbReference type="InterPro" id="IPR020449">
    <property type="entry name" value="Tscrpt_reg_AraC-type_HTH"/>
</dbReference>
<evidence type="ECO:0000259" key="9">
    <source>
        <dbReference type="PROSITE" id="PS01124"/>
    </source>
</evidence>
<evidence type="ECO:0000256" key="5">
    <source>
        <dbReference type="ARBA" id="ARBA00023015"/>
    </source>
</evidence>
<dbReference type="Pfam" id="PF00072">
    <property type="entry name" value="Response_reg"/>
    <property type="match status" value="1"/>
</dbReference>